<comment type="caution">
    <text evidence="3">The sequence shown here is derived from an EMBL/GenBank/DDBJ whole genome shotgun (WGS) entry which is preliminary data.</text>
</comment>
<name>A0ABM8WGU2_9BURK</name>
<evidence type="ECO:0000259" key="2">
    <source>
        <dbReference type="Pfam" id="PF00582"/>
    </source>
</evidence>
<dbReference type="PANTHER" id="PTHR46268:SF15">
    <property type="entry name" value="UNIVERSAL STRESS PROTEIN HP_0031"/>
    <property type="match status" value="1"/>
</dbReference>
<evidence type="ECO:0000256" key="1">
    <source>
        <dbReference type="ARBA" id="ARBA00008791"/>
    </source>
</evidence>
<dbReference type="InterPro" id="IPR006016">
    <property type="entry name" value="UspA"/>
</dbReference>
<protein>
    <recommendedName>
        <fullName evidence="2">UspA domain-containing protein</fullName>
    </recommendedName>
</protein>
<feature type="domain" description="UspA" evidence="2">
    <location>
        <begin position="11"/>
        <end position="146"/>
    </location>
</feature>
<dbReference type="CDD" id="cd00293">
    <property type="entry name" value="USP-like"/>
    <property type="match status" value="1"/>
</dbReference>
<dbReference type="Gene3D" id="3.40.50.12370">
    <property type="match status" value="1"/>
</dbReference>
<evidence type="ECO:0000313" key="4">
    <source>
        <dbReference type="Proteomes" id="UP000721236"/>
    </source>
</evidence>
<accession>A0ABM8WGU2</accession>
<proteinExistence type="inferred from homology"/>
<dbReference type="RefSeq" id="WP_224039314.1">
    <property type="nucleotide sequence ID" value="NZ_CAJZAH010000001.1"/>
</dbReference>
<keyword evidence="4" id="KW-1185">Reference proteome</keyword>
<dbReference type="Proteomes" id="UP000721236">
    <property type="component" value="Unassembled WGS sequence"/>
</dbReference>
<comment type="similarity">
    <text evidence="1">Belongs to the universal stress protein A family.</text>
</comment>
<dbReference type="SUPFAM" id="SSF52402">
    <property type="entry name" value="Adenine nucleotide alpha hydrolases-like"/>
    <property type="match status" value="2"/>
</dbReference>
<evidence type="ECO:0000313" key="3">
    <source>
        <dbReference type="EMBL" id="CAG9166568.1"/>
    </source>
</evidence>
<organism evidence="3 4">
    <name type="scientific">Cupriavidus respiraculi</name>
    <dbReference type="NCBI Taxonomy" id="195930"/>
    <lineage>
        <taxon>Bacteria</taxon>
        <taxon>Pseudomonadati</taxon>
        <taxon>Pseudomonadota</taxon>
        <taxon>Betaproteobacteria</taxon>
        <taxon>Burkholderiales</taxon>
        <taxon>Burkholderiaceae</taxon>
        <taxon>Cupriavidus</taxon>
    </lineage>
</organism>
<dbReference type="PANTHER" id="PTHR46268">
    <property type="entry name" value="STRESS RESPONSE PROTEIN NHAX"/>
    <property type="match status" value="1"/>
</dbReference>
<dbReference type="Pfam" id="PF00582">
    <property type="entry name" value="Usp"/>
    <property type="match status" value="2"/>
</dbReference>
<dbReference type="EMBL" id="CAJZAH010000001">
    <property type="protein sequence ID" value="CAG9166568.1"/>
    <property type="molecule type" value="Genomic_DNA"/>
</dbReference>
<feature type="domain" description="UspA" evidence="2">
    <location>
        <begin position="159"/>
        <end position="277"/>
    </location>
</feature>
<gene>
    <name evidence="3" type="ORF">LMG21510_00434</name>
</gene>
<sequence length="279" mass="29794">MDFSTILVDLESDRGYAARVDVAADIARRFAGHVVGLTTLGVSLEPFRGAGDEAGKYAELARRKMEARRAAAQQAFDTAMAAAGQAIGYTHLVMEEESGWALAHEARAADIVVLGQPDGDQGMPALMAESAEYVLLEAGRPILLVPHDVHRLALGSVAMAWDGSREAARAMADAMPLLRQAEQVTIMTVHKRGAAYDEIAEDALPAVQRYLERHGVIAGVRLEETAGEIAPALLDAAHAVHADLLVCGGYGHSRVRQLVMGGTTRTLMRSAPILLLMSH</sequence>
<reference evidence="3 4" key="1">
    <citation type="submission" date="2021-08" db="EMBL/GenBank/DDBJ databases">
        <authorList>
            <person name="Peeters C."/>
        </authorList>
    </citation>
    <scope>NUCLEOTIDE SEQUENCE [LARGE SCALE GENOMIC DNA]</scope>
    <source>
        <strain evidence="3 4">LMG 21510</strain>
    </source>
</reference>